<evidence type="ECO:0000313" key="3">
    <source>
        <dbReference type="Proteomes" id="UP001551189"/>
    </source>
</evidence>
<evidence type="ECO:0000313" key="2">
    <source>
        <dbReference type="EMBL" id="MEU6804333.1"/>
    </source>
</evidence>
<name>A0ABV3B4H7_9ACTN</name>
<dbReference type="Gene3D" id="3.40.50.150">
    <property type="entry name" value="Vaccinia Virus protein VP39"/>
    <property type="match status" value="1"/>
</dbReference>
<keyword evidence="3" id="KW-1185">Reference proteome</keyword>
<protein>
    <submittedName>
        <fullName evidence="2">NAD(P)H-binding protein</fullName>
    </submittedName>
</protein>
<dbReference type="SUPFAM" id="SSF53335">
    <property type="entry name" value="S-adenosyl-L-methionine-dependent methyltransferases"/>
    <property type="match status" value="1"/>
</dbReference>
<sequence>MTAQRTFLITAATGNVGPHAAAQLLATGATVRALVLKDDPDIAKLPEGVELHYGDLADPDSLDPALDGVHGVFWMWPFFTLGVETAPAVLTKIERQAERIVLVSSVGVHIGLERRDNNCHAYLEELIEKTSLDWTFLRTTGFMANAFGFAGQIKGGGTVHFPHGAAARTSVHEGDLAAVGVHALTEDGHAGKKYLVTGPEVLTQEEQVHIIGEVIGRQLGWRDVQAQAAREEMVKSGWPPAYADGALDYFAMLTTQPEVGSTVVADVTGRPARTFREWVEEHADAFRADDTKAPAGAEDEDALALLWERVYDPLTTEILASLPIGRDWRCLEVGAGAGSMSYWLAAQADQGSVIALDTDIRRLDERRAPNLTVVRQDVAEAEVEPDSLDLILARAVFEHLPKAEETFERVVRWLAPGGWILLEDFYFLPSEHAVSPAARALIGAYFAGWKAVGADMHWGRRLPSTFARAGLTSVSMRVTPLGPGQDELDSELIRLRMKLQGPAMIERGVVSAENLEAFVASLDDPRDRDVTMLRFCVWGQKPES</sequence>
<proteinExistence type="predicted"/>
<dbReference type="Gene3D" id="3.40.50.720">
    <property type="entry name" value="NAD(P)-binding Rossmann-like Domain"/>
    <property type="match status" value="1"/>
</dbReference>
<dbReference type="InterPro" id="IPR016040">
    <property type="entry name" value="NAD(P)-bd_dom"/>
</dbReference>
<dbReference type="Gene3D" id="3.90.25.10">
    <property type="entry name" value="UDP-galactose 4-epimerase, domain 1"/>
    <property type="match status" value="1"/>
</dbReference>
<dbReference type="PANTHER" id="PTHR43162">
    <property type="match status" value="1"/>
</dbReference>
<evidence type="ECO:0000259" key="1">
    <source>
        <dbReference type="Pfam" id="PF13460"/>
    </source>
</evidence>
<gene>
    <name evidence="2" type="ORF">ABZ931_25495</name>
</gene>
<comment type="caution">
    <text evidence="2">The sequence shown here is derived from an EMBL/GenBank/DDBJ whole genome shotgun (WGS) entry which is preliminary data.</text>
</comment>
<dbReference type="InterPro" id="IPR036291">
    <property type="entry name" value="NAD(P)-bd_dom_sf"/>
</dbReference>
<dbReference type="InterPro" id="IPR029063">
    <property type="entry name" value="SAM-dependent_MTases_sf"/>
</dbReference>
<dbReference type="Pfam" id="PF13460">
    <property type="entry name" value="NAD_binding_10"/>
    <property type="match status" value="1"/>
</dbReference>
<dbReference type="PANTHER" id="PTHR43162:SF1">
    <property type="entry name" value="PRESTALK A DIFFERENTIATION PROTEIN A"/>
    <property type="match status" value="1"/>
</dbReference>
<reference evidence="2 3" key="1">
    <citation type="submission" date="2024-06" db="EMBL/GenBank/DDBJ databases">
        <title>The Natural Products Discovery Center: Release of the First 8490 Sequenced Strains for Exploring Actinobacteria Biosynthetic Diversity.</title>
        <authorList>
            <person name="Kalkreuter E."/>
            <person name="Kautsar S.A."/>
            <person name="Yang D."/>
            <person name="Bader C.D."/>
            <person name="Teijaro C.N."/>
            <person name="Fluegel L."/>
            <person name="Davis C.M."/>
            <person name="Simpson J.R."/>
            <person name="Lauterbach L."/>
            <person name="Steele A.D."/>
            <person name="Gui C."/>
            <person name="Meng S."/>
            <person name="Li G."/>
            <person name="Viehrig K."/>
            <person name="Ye F."/>
            <person name="Su P."/>
            <person name="Kiefer A.F."/>
            <person name="Nichols A."/>
            <person name="Cepeda A.J."/>
            <person name="Yan W."/>
            <person name="Fan B."/>
            <person name="Jiang Y."/>
            <person name="Adhikari A."/>
            <person name="Zheng C.-J."/>
            <person name="Schuster L."/>
            <person name="Cowan T.M."/>
            <person name="Smanski M.J."/>
            <person name="Chevrette M.G."/>
            <person name="De Carvalho L.P.S."/>
            <person name="Shen B."/>
        </authorList>
    </citation>
    <scope>NUCLEOTIDE SEQUENCE [LARGE SCALE GENOMIC DNA]</scope>
    <source>
        <strain evidence="2 3">NPDC046851</strain>
    </source>
</reference>
<dbReference type="InterPro" id="IPR051604">
    <property type="entry name" value="Ergot_Alk_Oxidoreductase"/>
</dbReference>
<accession>A0ABV3B4H7</accession>
<dbReference type="EMBL" id="JBEYXT010000134">
    <property type="protein sequence ID" value="MEU6804333.1"/>
    <property type="molecule type" value="Genomic_DNA"/>
</dbReference>
<feature type="domain" description="NAD(P)-binding" evidence="1">
    <location>
        <begin position="12"/>
        <end position="186"/>
    </location>
</feature>
<organism evidence="2 3">
    <name type="scientific">Streptomyces neyagawaensis</name>
    <dbReference type="NCBI Taxonomy" id="42238"/>
    <lineage>
        <taxon>Bacteria</taxon>
        <taxon>Bacillati</taxon>
        <taxon>Actinomycetota</taxon>
        <taxon>Actinomycetes</taxon>
        <taxon>Kitasatosporales</taxon>
        <taxon>Streptomycetaceae</taxon>
        <taxon>Streptomyces</taxon>
    </lineage>
</organism>
<dbReference type="Proteomes" id="UP001551189">
    <property type="component" value="Unassembled WGS sequence"/>
</dbReference>
<dbReference type="Pfam" id="PF13489">
    <property type="entry name" value="Methyltransf_23"/>
    <property type="match status" value="1"/>
</dbReference>
<dbReference type="CDD" id="cd02440">
    <property type="entry name" value="AdoMet_MTases"/>
    <property type="match status" value="1"/>
</dbReference>
<dbReference type="RefSeq" id="WP_359698302.1">
    <property type="nucleotide sequence ID" value="NZ_JBEYXT010000134.1"/>
</dbReference>
<dbReference type="SUPFAM" id="SSF51735">
    <property type="entry name" value="NAD(P)-binding Rossmann-fold domains"/>
    <property type="match status" value="1"/>
</dbReference>